<name>A0A6G0U204_APHGL</name>
<gene>
    <name evidence="1" type="ORF">AGLY_003015</name>
</gene>
<accession>A0A6G0U204</accession>
<dbReference type="Proteomes" id="UP000475862">
    <property type="component" value="Unassembled WGS sequence"/>
</dbReference>
<proteinExistence type="predicted"/>
<evidence type="ECO:0000313" key="1">
    <source>
        <dbReference type="EMBL" id="KAE9543104.1"/>
    </source>
</evidence>
<protein>
    <submittedName>
        <fullName evidence="1">Uncharacterized protein</fullName>
    </submittedName>
</protein>
<dbReference type="AlphaFoldDB" id="A0A6G0U204"/>
<dbReference type="EMBL" id="VYZN01000009">
    <property type="protein sequence ID" value="KAE9543104.1"/>
    <property type="molecule type" value="Genomic_DNA"/>
</dbReference>
<sequence length="191" mass="22636">MKINIDSILCFIQYLNLIKFDETYLFISIQNYDLIIIINHYLTLHLCAICILHKVGKHKHNLTENQNLHTLKHCFKKKFNKYTVIFLNHLRFFVVWYAPYPSSDPNNKPAERLGILAIKKNNHQIKFIVYSYFSLIVSDGRLNNSFLFTSIVCSVYARRTFKLGQFAQISITTNNNHFRHLFRKSIFTHCT</sequence>
<reference evidence="1 2" key="1">
    <citation type="submission" date="2019-08" db="EMBL/GenBank/DDBJ databases">
        <title>The genome of the soybean aphid Biotype 1, its phylome, world population structure and adaptation to the North American continent.</title>
        <authorList>
            <person name="Giordano R."/>
            <person name="Donthu R.K."/>
            <person name="Hernandez A.G."/>
            <person name="Wright C.L."/>
            <person name="Zimin A.V."/>
        </authorList>
    </citation>
    <scope>NUCLEOTIDE SEQUENCE [LARGE SCALE GENOMIC DNA]</scope>
    <source>
        <tissue evidence="1">Whole aphids</tissue>
    </source>
</reference>
<comment type="caution">
    <text evidence="1">The sequence shown here is derived from an EMBL/GenBank/DDBJ whole genome shotgun (WGS) entry which is preliminary data.</text>
</comment>
<organism evidence="1 2">
    <name type="scientific">Aphis glycines</name>
    <name type="common">Soybean aphid</name>
    <dbReference type="NCBI Taxonomy" id="307491"/>
    <lineage>
        <taxon>Eukaryota</taxon>
        <taxon>Metazoa</taxon>
        <taxon>Ecdysozoa</taxon>
        <taxon>Arthropoda</taxon>
        <taxon>Hexapoda</taxon>
        <taxon>Insecta</taxon>
        <taxon>Pterygota</taxon>
        <taxon>Neoptera</taxon>
        <taxon>Paraneoptera</taxon>
        <taxon>Hemiptera</taxon>
        <taxon>Sternorrhyncha</taxon>
        <taxon>Aphidomorpha</taxon>
        <taxon>Aphidoidea</taxon>
        <taxon>Aphididae</taxon>
        <taxon>Aphidini</taxon>
        <taxon>Aphis</taxon>
        <taxon>Aphis</taxon>
    </lineage>
</organism>
<evidence type="ECO:0000313" key="2">
    <source>
        <dbReference type="Proteomes" id="UP000475862"/>
    </source>
</evidence>
<keyword evidence="2" id="KW-1185">Reference proteome</keyword>